<gene>
    <name evidence="2" type="ORF">H8S23_11365</name>
</gene>
<dbReference type="InterPro" id="IPR036866">
    <property type="entry name" value="RibonucZ/Hydroxyglut_hydro"/>
</dbReference>
<keyword evidence="3" id="KW-1185">Reference proteome</keyword>
<dbReference type="SUPFAM" id="SSF56281">
    <property type="entry name" value="Metallo-hydrolase/oxidoreductase"/>
    <property type="match status" value="1"/>
</dbReference>
<dbReference type="Pfam" id="PF00753">
    <property type="entry name" value="Lactamase_B"/>
    <property type="match status" value="1"/>
</dbReference>
<protein>
    <submittedName>
        <fullName evidence="2">MBL fold metallo-hydrolase</fullName>
    </submittedName>
</protein>
<dbReference type="PANTHER" id="PTHR42951:SF4">
    <property type="entry name" value="ACYL-COENZYME A THIOESTERASE MBLAC2"/>
    <property type="match status" value="1"/>
</dbReference>
<dbReference type="InterPro" id="IPR001279">
    <property type="entry name" value="Metallo-B-lactamas"/>
</dbReference>
<proteinExistence type="predicted"/>
<comment type="caution">
    <text evidence="2">The sequence shown here is derived from an EMBL/GenBank/DDBJ whole genome shotgun (WGS) entry which is preliminary data.</text>
</comment>
<accession>A0A923IEX2</accession>
<feature type="domain" description="Metallo-beta-lactamase" evidence="1">
    <location>
        <begin position="20"/>
        <end position="219"/>
    </location>
</feature>
<evidence type="ECO:0000313" key="3">
    <source>
        <dbReference type="Proteomes" id="UP000659630"/>
    </source>
</evidence>
<name>A0A923IEX2_9FIRM</name>
<evidence type="ECO:0000313" key="2">
    <source>
        <dbReference type="EMBL" id="MBC5582105.1"/>
    </source>
</evidence>
<sequence length="244" mass="28150">MFHQFSRRVWYMDHDEASDRPVLGYVRGDRRCLMIDAGNSRRHAEEFLTQLERSRLPRPGLVALTHSHWDHCYGLHALDAVSISCTATLRDLERDAALSWSSDDLRRYGAEGIVPQFCEEHMRVEYPQLEEITVALPEITFEGTLQLDLGGCCAVLRQLVNPHAPDGVVVHLPEERTLFVGDAAYQELVGNDWVDHRDRLELFLRELEQMDFTHCFIGHGMPMPRSELFAWFGERLDEQPPSHI</sequence>
<dbReference type="SMART" id="SM00849">
    <property type="entry name" value="Lactamase_B"/>
    <property type="match status" value="1"/>
</dbReference>
<dbReference type="Proteomes" id="UP000659630">
    <property type="component" value="Unassembled WGS sequence"/>
</dbReference>
<organism evidence="2 3">
    <name type="scientific">Anaerofilum hominis</name>
    <dbReference type="NCBI Taxonomy" id="2763016"/>
    <lineage>
        <taxon>Bacteria</taxon>
        <taxon>Bacillati</taxon>
        <taxon>Bacillota</taxon>
        <taxon>Clostridia</taxon>
        <taxon>Eubacteriales</taxon>
        <taxon>Oscillospiraceae</taxon>
        <taxon>Anaerofilum</taxon>
    </lineage>
</organism>
<dbReference type="RefSeq" id="WP_186888461.1">
    <property type="nucleotide sequence ID" value="NZ_JACONZ010000004.1"/>
</dbReference>
<evidence type="ECO:0000259" key="1">
    <source>
        <dbReference type="SMART" id="SM00849"/>
    </source>
</evidence>
<reference evidence="2" key="1">
    <citation type="submission" date="2020-08" db="EMBL/GenBank/DDBJ databases">
        <title>Genome public.</title>
        <authorList>
            <person name="Liu C."/>
            <person name="Sun Q."/>
        </authorList>
    </citation>
    <scope>NUCLEOTIDE SEQUENCE</scope>
    <source>
        <strain evidence="2">BX8</strain>
    </source>
</reference>
<dbReference type="PANTHER" id="PTHR42951">
    <property type="entry name" value="METALLO-BETA-LACTAMASE DOMAIN-CONTAINING"/>
    <property type="match status" value="1"/>
</dbReference>
<dbReference type="InterPro" id="IPR050855">
    <property type="entry name" value="NDM-1-like"/>
</dbReference>
<dbReference type="Gene3D" id="3.60.15.10">
    <property type="entry name" value="Ribonuclease Z/Hydroxyacylglutathione hydrolase-like"/>
    <property type="match status" value="1"/>
</dbReference>
<dbReference type="EMBL" id="JACONZ010000004">
    <property type="protein sequence ID" value="MBC5582105.1"/>
    <property type="molecule type" value="Genomic_DNA"/>
</dbReference>
<dbReference type="AlphaFoldDB" id="A0A923IEX2"/>